<reference evidence="9" key="2">
    <citation type="submission" date="2020-11" db="EMBL/GenBank/DDBJ databases">
        <authorList>
            <person name="McCartney M.A."/>
            <person name="Auch B."/>
            <person name="Kono T."/>
            <person name="Mallez S."/>
            <person name="Becker A."/>
            <person name="Gohl D.M."/>
            <person name="Silverstein K.A.T."/>
            <person name="Koren S."/>
            <person name="Bechman K.B."/>
            <person name="Herman A."/>
            <person name="Abrahante J.E."/>
            <person name="Garbe J."/>
        </authorList>
    </citation>
    <scope>NUCLEOTIDE SEQUENCE</scope>
    <source>
        <strain evidence="9">Duluth1</strain>
        <tissue evidence="9">Whole animal</tissue>
    </source>
</reference>
<dbReference type="SUPFAM" id="SSF56784">
    <property type="entry name" value="HAD-like"/>
    <property type="match status" value="1"/>
</dbReference>
<dbReference type="EMBL" id="JAIWYP010000013">
    <property type="protein sequence ID" value="KAH3715264.1"/>
    <property type="molecule type" value="Genomic_DNA"/>
</dbReference>
<evidence type="ECO:0000313" key="10">
    <source>
        <dbReference type="Proteomes" id="UP000828390"/>
    </source>
</evidence>
<keyword evidence="5 8" id="KW-0460">Magnesium</keyword>
<organism evidence="9 10">
    <name type="scientific">Dreissena polymorpha</name>
    <name type="common">Zebra mussel</name>
    <name type="synonym">Mytilus polymorpha</name>
    <dbReference type="NCBI Taxonomy" id="45954"/>
    <lineage>
        <taxon>Eukaryota</taxon>
        <taxon>Metazoa</taxon>
        <taxon>Spiralia</taxon>
        <taxon>Lophotrochozoa</taxon>
        <taxon>Mollusca</taxon>
        <taxon>Bivalvia</taxon>
        <taxon>Autobranchia</taxon>
        <taxon>Heteroconchia</taxon>
        <taxon>Euheterodonta</taxon>
        <taxon>Imparidentia</taxon>
        <taxon>Neoheterodontei</taxon>
        <taxon>Myida</taxon>
        <taxon>Dreissenoidea</taxon>
        <taxon>Dreissenidae</taxon>
        <taxon>Dreissena</taxon>
    </lineage>
</organism>
<feature type="active site" description="Proton donor" evidence="6">
    <location>
        <position position="15"/>
    </location>
</feature>
<dbReference type="InterPro" id="IPR016965">
    <property type="entry name" value="Pase_PHOSPHO-typ"/>
</dbReference>
<evidence type="ECO:0000256" key="5">
    <source>
        <dbReference type="ARBA" id="ARBA00022842"/>
    </source>
</evidence>
<dbReference type="Gene3D" id="3.40.50.1000">
    <property type="entry name" value="HAD superfamily/HAD-like"/>
    <property type="match status" value="1"/>
</dbReference>
<dbReference type="InterPro" id="IPR006384">
    <property type="entry name" value="HAD_hydro_PyrdxlP_Pase-like"/>
</dbReference>
<keyword evidence="10" id="KW-1185">Reference proteome</keyword>
<comment type="cofactor">
    <cofactor evidence="1 8">
        <name>Mg(2+)</name>
        <dbReference type="ChEBI" id="CHEBI:18420"/>
    </cofactor>
</comment>
<protein>
    <submittedName>
        <fullName evidence="9">Uncharacterized protein</fullName>
    </submittedName>
</protein>
<evidence type="ECO:0000256" key="7">
    <source>
        <dbReference type="PIRSR" id="PIRSR031051-2"/>
    </source>
</evidence>
<dbReference type="InterPro" id="IPR036412">
    <property type="entry name" value="HAD-like_sf"/>
</dbReference>
<dbReference type="AlphaFoldDB" id="A0A9D4HF04"/>
<feature type="binding site" evidence="8">
    <location>
        <position position="13"/>
    </location>
    <ligand>
        <name>Mg(2+)</name>
        <dbReference type="ChEBI" id="CHEBI:18420"/>
    </ligand>
</feature>
<evidence type="ECO:0000256" key="1">
    <source>
        <dbReference type="ARBA" id="ARBA00001946"/>
    </source>
</evidence>
<feature type="binding site" evidence="8">
    <location>
        <position position="180"/>
    </location>
    <ligand>
        <name>Mg(2+)</name>
        <dbReference type="ChEBI" id="CHEBI:18420"/>
    </ligand>
</feature>
<evidence type="ECO:0000256" key="6">
    <source>
        <dbReference type="PIRSR" id="PIRSR031051-1"/>
    </source>
</evidence>
<feature type="binding site" evidence="8">
    <location>
        <position position="15"/>
    </location>
    <ligand>
        <name>Mg(2+)</name>
        <dbReference type="ChEBI" id="CHEBI:18420"/>
    </ligand>
</feature>
<comment type="caution">
    <text evidence="9">The sequence shown here is derived from an EMBL/GenBank/DDBJ whole genome shotgun (WGS) entry which is preliminary data.</text>
</comment>
<proteinExistence type="inferred from homology"/>
<feature type="active site" description="Nucleophile" evidence="6">
    <location>
        <position position="13"/>
    </location>
</feature>
<feature type="binding site" evidence="7">
    <location>
        <position position="102"/>
    </location>
    <ligand>
        <name>substrate</name>
    </ligand>
</feature>
<dbReference type="Pfam" id="PF06888">
    <property type="entry name" value="Put_Phosphatase"/>
    <property type="match status" value="1"/>
</dbReference>
<sequence>MSTSSEKILVAFDFDHTLVDENSDIEIIKLCPGGKVPADLKHQWKKTGWIPYMGAIFEYLHENSVTESDMKNIIANIPFTPGMSDLLEYLRNSCFEVIIISDSNSVFINTALEQKGFKDVVDKVYTNPAHYDENGLLKIAFYHFQDWCDLSTENMCKGHILEEHIRQSDSKYRYVLYVGDGINDFCPALKLKETDYVFPRENYSLWEALIKPDEGEGSDKGQPAVQAQIVNWSSGLEIREVCKKLCEEKFHESCNL</sequence>
<keyword evidence="3 8" id="KW-0479">Metal-binding</keyword>
<dbReference type="NCBIfam" id="TIGR01489">
    <property type="entry name" value="DKMTPPase-SF"/>
    <property type="match status" value="1"/>
</dbReference>
<dbReference type="PANTHER" id="PTHR20889">
    <property type="entry name" value="PHOSPHATASE, ORPHAN 1, 2"/>
    <property type="match status" value="1"/>
</dbReference>
<gene>
    <name evidence="9" type="ORF">DPMN_057970</name>
</gene>
<feature type="binding site" evidence="7">
    <location>
        <position position="24"/>
    </location>
    <ligand>
        <name>substrate</name>
    </ligand>
</feature>
<reference evidence="9" key="1">
    <citation type="journal article" date="2019" name="bioRxiv">
        <title>The Genome of the Zebra Mussel, Dreissena polymorpha: A Resource for Invasive Species Research.</title>
        <authorList>
            <person name="McCartney M.A."/>
            <person name="Auch B."/>
            <person name="Kono T."/>
            <person name="Mallez S."/>
            <person name="Zhang Y."/>
            <person name="Obille A."/>
            <person name="Becker A."/>
            <person name="Abrahante J.E."/>
            <person name="Garbe J."/>
            <person name="Badalamenti J.P."/>
            <person name="Herman A."/>
            <person name="Mangelson H."/>
            <person name="Liachko I."/>
            <person name="Sullivan S."/>
            <person name="Sone E.D."/>
            <person name="Koren S."/>
            <person name="Silverstein K.A.T."/>
            <person name="Beckman K.B."/>
            <person name="Gohl D.M."/>
        </authorList>
    </citation>
    <scope>NUCLEOTIDE SEQUENCE</scope>
    <source>
        <strain evidence="9">Duluth1</strain>
        <tissue evidence="9">Whole animal</tissue>
    </source>
</reference>
<dbReference type="OrthoDB" id="10267182at2759"/>
<dbReference type="InterPro" id="IPR023214">
    <property type="entry name" value="HAD_sf"/>
</dbReference>
<evidence type="ECO:0000256" key="3">
    <source>
        <dbReference type="ARBA" id="ARBA00022723"/>
    </source>
</evidence>
<dbReference type="PANTHER" id="PTHR20889:SF12">
    <property type="entry name" value="LP01149P"/>
    <property type="match status" value="1"/>
</dbReference>
<evidence type="ECO:0000313" key="9">
    <source>
        <dbReference type="EMBL" id="KAH3715264.1"/>
    </source>
</evidence>
<dbReference type="NCBIfam" id="TIGR01488">
    <property type="entry name" value="HAD-SF-IB"/>
    <property type="match status" value="1"/>
</dbReference>
<name>A0A9D4HF04_DREPO</name>
<evidence type="ECO:0000256" key="4">
    <source>
        <dbReference type="ARBA" id="ARBA00022801"/>
    </source>
</evidence>
<accession>A0A9D4HF04</accession>
<dbReference type="PIRSF" id="PIRSF031051">
    <property type="entry name" value="PyrdxlP_Pase_PHOSPHO2"/>
    <property type="match status" value="1"/>
</dbReference>
<dbReference type="GO" id="GO:0016791">
    <property type="term" value="F:phosphatase activity"/>
    <property type="evidence" value="ECO:0007669"/>
    <property type="project" value="InterPro"/>
</dbReference>
<dbReference type="Proteomes" id="UP000828390">
    <property type="component" value="Unassembled WGS sequence"/>
</dbReference>
<keyword evidence="4" id="KW-0378">Hydrolase</keyword>
<dbReference type="GO" id="GO:0046872">
    <property type="term" value="F:metal ion binding"/>
    <property type="evidence" value="ECO:0007669"/>
    <property type="project" value="UniProtKB-KW"/>
</dbReference>
<evidence type="ECO:0000256" key="8">
    <source>
        <dbReference type="PIRSR" id="PIRSR031051-3"/>
    </source>
</evidence>
<comment type="similarity">
    <text evidence="2">Belongs to the HAD-like hydrolase superfamily. PHOSPHO family.</text>
</comment>
<evidence type="ECO:0000256" key="2">
    <source>
        <dbReference type="ARBA" id="ARBA00008541"/>
    </source>
</evidence>